<dbReference type="PANTHER" id="PTHR12428">
    <property type="entry name" value="OXA1"/>
    <property type="match status" value="1"/>
</dbReference>
<organism evidence="13 14">
    <name type="scientific">Staphylococcus nepalensis</name>
    <dbReference type="NCBI Taxonomy" id="214473"/>
    <lineage>
        <taxon>Bacteria</taxon>
        <taxon>Bacillati</taxon>
        <taxon>Bacillota</taxon>
        <taxon>Bacilli</taxon>
        <taxon>Bacillales</taxon>
        <taxon>Staphylococcaceae</taxon>
        <taxon>Staphylococcus</taxon>
    </lineage>
</organism>
<evidence type="ECO:0000259" key="12">
    <source>
        <dbReference type="Pfam" id="PF02096"/>
    </source>
</evidence>
<dbReference type="InterPro" id="IPR001708">
    <property type="entry name" value="YidC/ALB3/OXA1/COX18"/>
</dbReference>
<keyword evidence="2" id="KW-0813">Transport</keyword>
<keyword evidence="14" id="KW-1185">Reference proteome</keyword>
<protein>
    <submittedName>
        <fullName evidence="13">Membrane protein insertase YidC</fullName>
    </submittedName>
</protein>
<name>A0ABS3L4A2_9STAP</name>
<evidence type="ECO:0000256" key="8">
    <source>
        <dbReference type="ARBA" id="ARBA00023186"/>
    </source>
</evidence>
<keyword evidence="4 9" id="KW-0812">Transmembrane</keyword>
<dbReference type="Proteomes" id="UP000664081">
    <property type="component" value="Unassembled WGS sequence"/>
</dbReference>
<keyword evidence="3" id="KW-1003">Cell membrane</keyword>
<feature type="domain" description="Membrane insertase YidC/Oxa/ALB C-terminal" evidence="12">
    <location>
        <begin position="56"/>
        <end position="248"/>
    </location>
</feature>
<evidence type="ECO:0000256" key="10">
    <source>
        <dbReference type="SAM" id="Coils"/>
    </source>
</evidence>
<comment type="similarity">
    <text evidence="9">Belongs to the OXA1/ALB3/YidC family.</text>
</comment>
<evidence type="ECO:0000256" key="3">
    <source>
        <dbReference type="ARBA" id="ARBA00022475"/>
    </source>
</evidence>
<feature type="transmembrane region" description="Helical" evidence="11">
    <location>
        <begin position="56"/>
        <end position="77"/>
    </location>
</feature>
<dbReference type="PRINTS" id="PR00701">
    <property type="entry name" value="60KDINNERMP"/>
</dbReference>
<evidence type="ECO:0000256" key="9">
    <source>
        <dbReference type="RuleBase" id="RU003945"/>
    </source>
</evidence>
<keyword evidence="6 11" id="KW-1133">Transmembrane helix</keyword>
<feature type="transmembrane region" description="Helical" evidence="11">
    <location>
        <begin position="206"/>
        <end position="223"/>
    </location>
</feature>
<keyword evidence="5" id="KW-0653">Protein transport</keyword>
<evidence type="ECO:0000256" key="2">
    <source>
        <dbReference type="ARBA" id="ARBA00022448"/>
    </source>
</evidence>
<dbReference type="PROSITE" id="PS51257">
    <property type="entry name" value="PROKAR_LIPOPROTEIN"/>
    <property type="match status" value="1"/>
</dbReference>
<keyword evidence="7 11" id="KW-0472">Membrane</keyword>
<dbReference type="Pfam" id="PF02096">
    <property type="entry name" value="60KD_IMP"/>
    <property type="match status" value="1"/>
</dbReference>
<proteinExistence type="inferred from homology"/>
<evidence type="ECO:0000313" key="14">
    <source>
        <dbReference type="Proteomes" id="UP000664081"/>
    </source>
</evidence>
<evidence type="ECO:0000256" key="4">
    <source>
        <dbReference type="ARBA" id="ARBA00022692"/>
    </source>
</evidence>
<dbReference type="EMBL" id="JAFNLT010000017">
    <property type="protein sequence ID" value="MBO1228383.1"/>
    <property type="molecule type" value="Genomic_DNA"/>
</dbReference>
<keyword evidence="8" id="KW-0143">Chaperone</keyword>
<evidence type="ECO:0000256" key="6">
    <source>
        <dbReference type="ARBA" id="ARBA00022989"/>
    </source>
</evidence>
<dbReference type="InterPro" id="IPR047196">
    <property type="entry name" value="YidC_ALB_C"/>
</dbReference>
<feature type="transmembrane region" description="Helical" evidence="11">
    <location>
        <begin position="229"/>
        <end position="247"/>
    </location>
</feature>
<feature type="transmembrane region" description="Helical" evidence="11">
    <location>
        <begin position="178"/>
        <end position="194"/>
    </location>
</feature>
<sequence>MKHRKNILALVLITLIILSGCDYSKPENKNDFFYNTFAVPMDHLLHWLGFIFDNNYGLAIIAIVLIVRIIMLPFMLAQSKNGHFMRKKMEIIKPEMAKIQEKIKNANTQEEKMAANQEMMNKYKEYNMNPMKTMLGCLPLLVQMPVLFGLYVSLKWPSSGGLTEHANFLWFNLTQPDIWITIIAGILYIIQPLVNLENMPKEQRSMGYMLAVISPIFIIYISITSASALGLYWTINAAFLIIQMFFSNRYYSKLATKEANQLKRKNENNKSVAECT</sequence>
<evidence type="ECO:0000313" key="13">
    <source>
        <dbReference type="EMBL" id="MBO1228383.1"/>
    </source>
</evidence>
<dbReference type="RefSeq" id="WP_207572907.1">
    <property type="nucleotide sequence ID" value="NZ_JAFNLQ010000094.1"/>
</dbReference>
<dbReference type="NCBIfam" id="TIGR03592">
    <property type="entry name" value="yidC_oxa1_cterm"/>
    <property type="match status" value="1"/>
</dbReference>
<keyword evidence="10" id="KW-0175">Coiled coil</keyword>
<feature type="coiled-coil region" evidence="10">
    <location>
        <begin position="96"/>
        <end position="125"/>
    </location>
</feature>
<evidence type="ECO:0000256" key="11">
    <source>
        <dbReference type="SAM" id="Phobius"/>
    </source>
</evidence>
<feature type="transmembrane region" description="Helical" evidence="11">
    <location>
        <begin position="133"/>
        <end position="154"/>
    </location>
</feature>
<comment type="caution">
    <text evidence="13">The sequence shown here is derived from an EMBL/GenBank/DDBJ whole genome shotgun (WGS) entry which is preliminary data.</text>
</comment>
<evidence type="ECO:0000256" key="1">
    <source>
        <dbReference type="ARBA" id="ARBA00004651"/>
    </source>
</evidence>
<dbReference type="InterPro" id="IPR028055">
    <property type="entry name" value="YidC/Oxa/ALB_C"/>
</dbReference>
<dbReference type="CDD" id="cd20070">
    <property type="entry name" value="5TM_YidC_Alb3"/>
    <property type="match status" value="1"/>
</dbReference>
<dbReference type="PANTHER" id="PTHR12428:SF65">
    <property type="entry name" value="CYTOCHROME C OXIDASE ASSEMBLY PROTEIN COX18, MITOCHONDRIAL"/>
    <property type="match status" value="1"/>
</dbReference>
<evidence type="ECO:0000256" key="5">
    <source>
        <dbReference type="ARBA" id="ARBA00022927"/>
    </source>
</evidence>
<evidence type="ECO:0000256" key="7">
    <source>
        <dbReference type="ARBA" id="ARBA00023136"/>
    </source>
</evidence>
<reference evidence="13 14" key="1">
    <citation type="submission" date="2021-03" db="EMBL/GenBank/DDBJ databases">
        <title>Staphylococci and Mammaliicocci in bats.</title>
        <authorList>
            <person name="Fountain K."/>
        </authorList>
    </citation>
    <scope>NUCLEOTIDE SEQUENCE [LARGE SCALE GENOMIC DNA]</scope>
    <source>
        <strain evidence="13 14">18_1_E_SW</strain>
    </source>
</reference>
<accession>A0ABS3L4A2</accession>
<gene>
    <name evidence="13" type="primary">yidC</name>
    <name evidence="13" type="ORF">J3T88_13905</name>
</gene>
<comment type="subcellular location">
    <subcellularLocation>
        <location evidence="1">Cell membrane</location>
        <topology evidence="1">Multi-pass membrane protein</topology>
    </subcellularLocation>
    <subcellularLocation>
        <location evidence="9">Membrane</location>
        <topology evidence="9">Multi-pass membrane protein</topology>
    </subcellularLocation>
</comment>